<dbReference type="PROSITE" id="PS51635">
    <property type="entry name" value="PNPLA"/>
    <property type="match status" value="1"/>
</dbReference>
<organism evidence="6 7">
    <name type="scientific">Arcicella aurantiaca</name>
    <dbReference type="NCBI Taxonomy" id="591202"/>
    <lineage>
        <taxon>Bacteria</taxon>
        <taxon>Pseudomonadati</taxon>
        <taxon>Bacteroidota</taxon>
        <taxon>Cytophagia</taxon>
        <taxon>Cytophagales</taxon>
        <taxon>Flectobacillaceae</taxon>
        <taxon>Arcicella</taxon>
    </lineage>
</organism>
<evidence type="ECO:0000313" key="7">
    <source>
        <dbReference type="Proteomes" id="UP000245489"/>
    </source>
</evidence>
<feature type="active site" description="Nucleophile" evidence="4">
    <location>
        <position position="41"/>
    </location>
</feature>
<keyword evidence="1 4" id="KW-0378">Hydrolase</keyword>
<dbReference type="GO" id="GO:0016787">
    <property type="term" value="F:hydrolase activity"/>
    <property type="evidence" value="ECO:0007669"/>
    <property type="project" value="UniProtKB-UniRule"/>
</dbReference>
<evidence type="ECO:0000256" key="3">
    <source>
        <dbReference type="ARBA" id="ARBA00023098"/>
    </source>
</evidence>
<feature type="short sequence motif" description="DGA/G" evidence="4">
    <location>
        <begin position="174"/>
        <end position="176"/>
    </location>
</feature>
<dbReference type="InterPro" id="IPR050301">
    <property type="entry name" value="NTE"/>
</dbReference>
<feature type="short sequence motif" description="GXGXXG" evidence="4">
    <location>
        <begin position="9"/>
        <end position="14"/>
    </location>
</feature>
<dbReference type="Gene3D" id="3.40.1090.10">
    <property type="entry name" value="Cytosolic phospholipase A2 catalytic domain"/>
    <property type="match status" value="2"/>
</dbReference>
<keyword evidence="2 4" id="KW-0442">Lipid degradation</keyword>
<dbReference type="Pfam" id="PF01734">
    <property type="entry name" value="Patatin"/>
    <property type="match status" value="1"/>
</dbReference>
<dbReference type="AlphaFoldDB" id="A0A316E9U6"/>
<comment type="caution">
    <text evidence="6">The sequence shown here is derived from an EMBL/GenBank/DDBJ whole genome shotgun (WGS) entry which is preliminary data.</text>
</comment>
<dbReference type="Proteomes" id="UP000245489">
    <property type="component" value="Unassembled WGS sequence"/>
</dbReference>
<dbReference type="SUPFAM" id="SSF52151">
    <property type="entry name" value="FabD/lysophospholipase-like"/>
    <property type="match status" value="1"/>
</dbReference>
<keyword evidence="3 4" id="KW-0443">Lipid metabolism</keyword>
<accession>A0A316E9U6</accession>
<evidence type="ECO:0000256" key="4">
    <source>
        <dbReference type="PROSITE-ProRule" id="PRU01161"/>
    </source>
</evidence>
<dbReference type="RefSeq" id="WP_158279557.1">
    <property type="nucleotide sequence ID" value="NZ_QGGO01000008.1"/>
</dbReference>
<sequence>MRKGLVLSGGGARGLFAVQILKRMRDYGFDFKTIKFISGVSVGSIIGAMIAQGDIDTIIKVFPTLRNNDVYKGKISTFNIVKNRILGKNYVLDIEPLHALLSKYISLQKAKDKGIVFHIGFVDMNSGKYRTCTQYDFDTDENYIRAIMASCSQPVIWKPQRFSTHFEEFTNASDGGIITVSPIKSVLQHRPDQVIIINSSPVNPTVHKGDFTMEQMLLRTIDLAVGESFAKDMERFKEINKDPFRFVPSVIYQTDLDEDSLNFEDENLRKLRIDNANQMFFNPLTPKQ</sequence>
<feature type="domain" description="PNPLA" evidence="5">
    <location>
        <begin position="5"/>
        <end position="187"/>
    </location>
</feature>
<evidence type="ECO:0000256" key="1">
    <source>
        <dbReference type="ARBA" id="ARBA00022801"/>
    </source>
</evidence>
<keyword evidence="7" id="KW-1185">Reference proteome</keyword>
<dbReference type="PANTHER" id="PTHR14226:SF57">
    <property type="entry name" value="BLR7027 PROTEIN"/>
    <property type="match status" value="1"/>
</dbReference>
<dbReference type="EMBL" id="QGGO01000008">
    <property type="protein sequence ID" value="PWK27157.1"/>
    <property type="molecule type" value="Genomic_DNA"/>
</dbReference>
<feature type="active site" description="Proton acceptor" evidence="4">
    <location>
        <position position="174"/>
    </location>
</feature>
<evidence type="ECO:0000259" key="5">
    <source>
        <dbReference type="PROSITE" id="PS51635"/>
    </source>
</evidence>
<protein>
    <submittedName>
        <fullName evidence="6">Patatin-like phospholipase</fullName>
    </submittedName>
</protein>
<proteinExistence type="predicted"/>
<name>A0A316E9U6_9BACT</name>
<dbReference type="GO" id="GO:0016042">
    <property type="term" value="P:lipid catabolic process"/>
    <property type="evidence" value="ECO:0007669"/>
    <property type="project" value="UniProtKB-UniRule"/>
</dbReference>
<dbReference type="InterPro" id="IPR016035">
    <property type="entry name" value="Acyl_Trfase/lysoPLipase"/>
</dbReference>
<dbReference type="PANTHER" id="PTHR14226">
    <property type="entry name" value="NEUROPATHY TARGET ESTERASE/SWISS CHEESE D.MELANOGASTER"/>
    <property type="match status" value="1"/>
</dbReference>
<evidence type="ECO:0000313" key="6">
    <source>
        <dbReference type="EMBL" id="PWK27157.1"/>
    </source>
</evidence>
<reference evidence="6 7" key="1">
    <citation type="submission" date="2018-05" db="EMBL/GenBank/DDBJ databases">
        <title>Genomic Encyclopedia of Archaeal and Bacterial Type Strains, Phase II (KMG-II): from individual species to whole genera.</title>
        <authorList>
            <person name="Goeker M."/>
        </authorList>
    </citation>
    <scope>NUCLEOTIDE SEQUENCE [LARGE SCALE GENOMIC DNA]</scope>
    <source>
        <strain evidence="6 7">DSM 22214</strain>
    </source>
</reference>
<feature type="short sequence motif" description="GXSXG" evidence="4">
    <location>
        <begin position="39"/>
        <end position="43"/>
    </location>
</feature>
<dbReference type="OrthoDB" id="9770965at2"/>
<dbReference type="InterPro" id="IPR002641">
    <property type="entry name" value="PNPLA_dom"/>
</dbReference>
<evidence type="ECO:0000256" key="2">
    <source>
        <dbReference type="ARBA" id="ARBA00022963"/>
    </source>
</evidence>
<gene>
    <name evidence="6" type="ORF">LV89_01972</name>
</gene>